<keyword evidence="2" id="KW-0201">Cytochrome c-type biogenesis</keyword>
<dbReference type="GO" id="GO:0017004">
    <property type="term" value="P:cytochrome complex assembly"/>
    <property type="evidence" value="ECO:0007669"/>
    <property type="project" value="UniProtKB-KW"/>
</dbReference>
<dbReference type="Gene3D" id="3.40.30.10">
    <property type="entry name" value="Glutaredoxin"/>
    <property type="match status" value="1"/>
</dbReference>
<gene>
    <name evidence="6" type="ORF">UFOPK3181_00312</name>
    <name evidence="7" type="ORF">UFOPK3520_00266</name>
</gene>
<dbReference type="AlphaFoldDB" id="A0A6J6ZLW5"/>
<keyword evidence="4" id="KW-0676">Redox-active center</keyword>
<dbReference type="PROSITE" id="PS51352">
    <property type="entry name" value="THIOREDOXIN_2"/>
    <property type="match status" value="1"/>
</dbReference>
<dbReference type="EMBL" id="CAFABG010000012">
    <property type="protein sequence ID" value="CAB4822630.1"/>
    <property type="molecule type" value="Genomic_DNA"/>
</dbReference>
<dbReference type="CDD" id="cd02966">
    <property type="entry name" value="TlpA_like_family"/>
    <property type="match status" value="1"/>
</dbReference>
<comment type="subcellular location">
    <subcellularLocation>
        <location evidence="1">Cell envelope</location>
    </subcellularLocation>
</comment>
<reference evidence="6" key="1">
    <citation type="submission" date="2020-05" db="EMBL/GenBank/DDBJ databases">
        <authorList>
            <person name="Chiriac C."/>
            <person name="Salcher M."/>
            <person name="Ghai R."/>
            <person name="Kavagutti S V."/>
        </authorList>
    </citation>
    <scope>NUCLEOTIDE SEQUENCE</scope>
</reference>
<feature type="domain" description="Thioredoxin" evidence="5">
    <location>
        <begin position="44"/>
        <end position="180"/>
    </location>
</feature>
<dbReference type="InterPro" id="IPR013740">
    <property type="entry name" value="Redoxin"/>
</dbReference>
<dbReference type="InterPro" id="IPR036249">
    <property type="entry name" value="Thioredoxin-like_sf"/>
</dbReference>
<protein>
    <submittedName>
        <fullName evidence="6">Unannotated protein</fullName>
    </submittedName>
</protein>
<sequence>MKRLQITIGSILVAITLSACSSGVSSNTEESYVSGDGSVTFINPADRIDAPAMAGMTLTGTNYAYTIGRVTVVNVWASWCSPCRSEIPTLIDLSKKYTQVTFLGVLTRDMPPAAEAFARRFAIPYPTLIDDSILLGFRDSLPANAIPSTAVIDKNGKVAGRILGEVTVASLSKLIERVSSE</sequence>
<keyword evidence="3" id="KW-1015">Disulfide bond</keyword>
<dbReference type="PANTHER" id="PTHR42852:SF6">
    <property type="entry name" value="THIOL:DISULFIDE INTERCHANGE PROTEIN DSBE"/>
    <property type="match status" value="1"/>
</dbReference>
<dbReference type="PANTHER" id="PTHR42852">
    <property type="entry name" value="THIOL:DISULFIDE INTERCHANGE PROTEIN DSBE"/>
    <property type="match status" value="1"/>
</dbReference>
<dbReference type="PROSITE" id="PS51257">
    <property type="entry name" value="PROKAR_LIPOPROTEIN"/>
    <property type="match status" value="1"/>
</dbReference>
<evidence type="ECO:0000259" key="5">
    <source>
        <dbReference type="PROSITE" id="PS51352"/>
    </source>
</evidence>
<dbReference type="InterPro" id="IPR050553">
    <property type="entry name" value="Thioredoxin_ResA/DsbE_sf"/>
</dbReference>
<dbReference type="GO" id="GO:0016491">
    <property type="term" value="F:oxidoreductase activity"/>
    <property type="evidence" value="ECO:0007669"/>
    <property type="project" value="InterPro"/>
</dbReference>
<dbReference type="SUPFAM" id="SSF52833">
    <property type="entry name" value="Thioredoxin-like"/>
    <property type="match status" value="1"/>
</dbReference>
<dbReference type="EMBL" id="CAFBSF010000009">
    <property type="protein sequence ID" value="CAB5239527.1"/>
    <property type="molecule type" value="Genomic_DNA"/>
</dbReference>
<proteinExistence type="predicted"/>
<organism evidence="6">
    <name type="scientific">freshwater metagenome</name>
    <dbReference type="NCBI Taxonomy" id="449393"/>
    <lineage>
        <taxon>unclassified sequences</taxon>
        <taxon>metagenomes</taxon>
        <taxon>ecological metagenomes</taxon>
    </lineage>
</organism>
<dbReference type="InterPro" id="IPR013766">
    <property type="entry name" value="Thioredoxin_domain"/>
</dbReference>
<evidence type="ECO:0000256" key="3">
    <source>
        <dbReference type="ARBA" id="ARBA00023157"/>
    </source>
</evidence>
<name>A0A6J6ZLW5_9ZZZZ</name>
<dbReference type="Pfam" id="PF08534">
    <property type="entry name" value="Redoxin"/>
    <property type="match status" value="1"/>
</dbReference>
<dbReference type="GO" id="GO:0030313">
    <property type="term" value="C:cell envelope"/>
    <property type="evidence" value="ECO:0007669"/>
    <property type="project" value="UniProtKB-SubCell"/>
</dbReference>
<evidence type="ECO:0000256" key="4">
    <source>
        <dbReference type="ARBA" id="ARBA00023284"/>
    </source>
</evidence>
<evidence type="ECO:0000256" key="2">
    <source>
        <dbReference type="ARBA" id="ARBA00022748"/>
    </source>
</evidence>
<evidence type="ECO:0000256" key="1">
    <source>
        <dbReference type="ARBA" id="ARBA00004196"/>
    </source>
</evidence>
<accession>A0A6J6ZLW5</accession>
<evidence type="ECO:0000313" key="7">
    <source>
        <dbReference type="EMBL" id="CAB5239527.1"/>
    </source>
</evidence>
<evidence type="ECO:0000313" key="6">
    <source>
        <dbReference type="EMBL" id="CAB4822630.1"/>
    </source>
</evidence>